<gene>
    <name evidence="2" type="ORF">K8V47_02350</name>
</gene>
<accession>A0A921E7F5</accession>
<reference evidence="2" key="1">
    <citation type="journal article" date="2021" name="PeerJ">
        <title>Extensive microbial diversity within the chicken gut microbiome revealed by metagenomics and culture.</title>
        <authorList>
            <person name="Gilroy R."/>
            <person name="Ravi A."/>
            <person name="Getino M."/>
            <person name="Pursley I."/>
            <person name="Horton D.L."/>
            <person name="Alikhan N.F."/>
            <person name="Baker D."/>
            <person name="Gharbi K."/>
            <person name="Hall N."/>
            <person name="Watson M."/>
            <person name="Adriaenssens E.M."/>
            <person name="Foster-Nyarko E."/>
            <person name="Jarju S."/>
            <person name="Secka A."/>
            <person name="Antonio M."/>
            <person name="Oren A."/>
            <person name="Chaudhuri R.R."/>
            <person name="La Ragione R."/>
            <person name="Hildebrand F."/>
            <person name="Pallen M.J."/>
        </authorList>
    </citation>
    <scope>NUCLEOTIDE SEQUENCE</scope>
    <source>
        <strain evidence="2">4100</strain>
    </source>
</reference>
<feature type="signal peptide" evidence="1">
    <location>
        <begin position="1"/>
        <end position="24"/>
    </location>
</feature>
<organism evidence="2 3">
    <name type="scientific">Candidatus Amulumruptor caecigallinarius</name>
    <dbReference type="NCBI Taxonomy" id="2109911"/>
    <lineage>
        <taxon>Bacteria</taxon>
        <taxon>Pseudomonadati</taxon>
        <taxon>Bacteroidota</taxon>
        <taxon>Bacteroidia</taxon>
        <taxon>Bacteroidales</taxon>
        <taxon>Muribaculaceae</taxon>
        <taxon>Candidatus Amulumruptor</taxon>
    </lineage>
</organism>
<comment type="caution">
    <text evidence="2">The sequence shown here is derived from an EMBL/GenBank/DDBJ whole genome shotgun (WGS) entry which is preliminary data.</text>
</comment>
<evidence type="ECO:0000313" key="3">
    <source>
        <dbReference type="Proteomes" id="UP000711407"/>
    </source>
</evidence>
<dbReference type="Proteomes" id="UP000711407">
    <property type="component" value="Unassembled WGS sequence"/>
</dbReference>
<keyword evidence="1" id="KW-0732">Signal</keyword>
<reference evidence="2" key="2">
    <citation type="submission" date="2021-09" db="EMBL/GenBank/DDBJ databases">
        <authorList>
            <person name="Gilroy R."/>
        </authorList>
    </citation>
    <scope>NUCLEOTIDE SEQUENCE</scope>
    <source>
        <strain evidence="2">4100</strain>
    </source>
</reference>
<proteinExistence type="predicted"/>
<evidence type="ECO:0000256" key="1">
    <source>
        <dbReference type="SAM" id="SignalP"/>
    </source>
</evidence>
<dbReference type="AlphaFoldDB" id="A0A921E7F5"/>
<feature type="chain" id="PRO_5036689607" evidence="1">
    <location>
        <begin position="25"/>
        <end position="219"/>
    </location>
</feature>
<evidence type="ECO:0000313" key="2">
    <source>
        <dbReference type="EMBL" id="HJE38589.1"/>
    </source>
</evidence>
<protein>
    <submittedName>
        <fullName evidence="2">Uncharacterized protein</fullName>
    </submittedName>
</protein>
<dbReference type="EMBL" id="DYXT01000016">
    <property type="protein sequence ID" value="HJE38589.1"/>
    <property type="molecule type" value="Genomic_DNA"/>
</dbReference>
<name>A0A921E7F5_9BACT</name>
<sequence>MKKIIAIFATFMMLISGGMGTIEAQQLTKSQEKAIQKDAKKRAKELKKAGWEPLASSQTMEYALIKYRTYIETDEENRIPITGIALGQNNKIGRDNATHAGIANYAARAKAQIVGKLKSVASSDANKTSQEEIDRFGEAYESAVNTSIGSLAKEHFTLVRIPKKKEGDTKEYNVFMSIDETAARKAREEAAREAQQQASLGSLSEMVEEFIGEPVAGEE</sequence>